<proteinExistence type="predicted"/>
<reference evidence="2" key="2">
    <citation type="submission" date="2016-02" db="EMBL/GenBank/DDBJ databases">
        <title>Draft genome sequence of five rapidly growing Mycobacterium species.</title>
        <authorList>
            <person name="Katahira K."/>
            <person name="Gotou Y."/>
            <person name="Iida K."/>
            <person name="Ogura Y."/>
            <person name="Hayashi T."/>
        </authorList>
    </citation>
    <scope>NUCLEOTIDE SEQUENCE [LARGE SCALE GENOMIC DNA]</scope>
    <source>
        <strain evidence="2">JCM6368</strain>
    </source>
</reference>
<name>A0A100WQB4_MYCFO</name>
<comment type="caution">
    <text evidence="1">The sequence shown here is derived from an EMBL/GenBank/DDBJ whole genome shotgun (WGS) entry which is preliminary data.</text>
</comment>
<gene>
    <name evidence="1" type="ORF">RMCFA_2680</name>
</gene>
<evidence type="ECO:0000313" key="2">
    <source>
        <dbReference type="Proteomes" id="UP000069705"/>
    </source>
</evidence>
<dbReference type="AlphaFoldDB" id="A0A100WQB4"/>
<dbReference type="EMBL" id="BCSZ01000025">
    <property type="protein sequence ID" value="GAT02568.1"/>
    <property type="molecule type" value="Genomic_DNA"/>
</dbReference>
<evidence type="ECO:0000313" key="1">
    <source>
        <dbReference type="EMBL" id="GAT02568.1"/>
    </source>
</evidence>
<reference evidence="1 2" key="1">
    <citation type="journal article" date="2016" name="Genome Announc.">
        <title>Draft Genome Sequences of Five Rapidly Growing Mycobacterium Species, M. thermoresistibile, M. fortuitum subsp. acetamidolyticum, M. canariasense, M. brisbanense, and M. novocastrense.</title>
        <authorList>
            <person name="Katahira K."/>
            <person name="Ogura Y."/>
            <person name="Gotoh Y."/>
            <person name="Hayashi T."/>
        </authorList>
    </citation>
    <scope>NUCLEOTIDE SEQUENCE [LARGE SCALE GENOMIC DNA]</scope>
    <source>
        <strain evidence="1 2">JCM6368</strain>
    </source>
</reference>
<dbReference type="Proteomes" id="UP000069705">
    <property type="component" value="Unassembled WGS sequence"/>
</dbReference>
<protein>
    <submittedName>
        <fullName evidence="1">Uncharacterized protein</fullName>
    </submittedName>
</protein>
<sequence length="86" mass="9506">MFGFCVADEEVGCTCHESCDETLLYSWGDVCAWVHQYGLCAPPGADPDPGAPICGYACEESGQLSAELAYWYYVVGRHVRNDTRYV</sequence>
<organism evidence="1 2">
    <name type="scientific">Mycolicibacterium fortuitum subsp. acetamidolyticum</name>
    <dbReference type="NCBI Taxonomy" id="144550"/>
    <lineage>
        <taxon>Bacteria</taxon>
        <taxon>Bacillati</taxon>
        <taxon>Actinomycetota</taxon>
        <taxon>Actinomycetes</taxon>
        <taxon>Mycobacteriales</taxon>
        <taxon>Mycobacteriaceae</taxon>
        <taxon>Mycolicibacterium</taxon>
    </lineage>
</organism>
<accession>A0A100WQB4</accession>